<dbReference type="Pfam" id="PF13274">
    <property type="entry name" value="SocA_Panacea"/>
    <property type="match status" value="1"/>
</dbReference>
<reference evidence="2 3" key="1">
    <citation type="submission" date="2020-06" db="EMBL/GenBank/DDBJ databases">
        <title>Draft genome sequence of Candidatus Phytoplasma pruni (X-disease group, subgroup 16SrIII-B) strain ChTDIII from Argentina.</title>
        <authorList>
            <person name="Fernandez F.D."/>
            <person name="Zuebert C."/>
            <person name="Huettel B."/>
            <person name="Kube M."/>
            <person name="Conci L.R."/>
        </authorList>
    </citation>
    <scope>NUCLEOTIDE SEQUENCE [LARGE SCALE GENOMIC DNA]</scope>
    <source>
        <strain evidence="2 3">ChTDIII</strain>
    </source>
</reference>
<accession>A0A851HKE9</accession>
<comment type="caution">
    <text evidence="2">The sequence shown here is derived from an EMBL/GenBank/DDBJ whole genome shotgun (WGS) entry which is preliminary data.</text>
</comment>
<name>A0A851HKE9_9MOLU</name>
<proteinExistence type="predicted"/>
<dbReference type="InterPro" id="IPR025272">
    <property type="entry name" value="SocA_Panacea"/>
</dbReference>
<keyword evidence="3" id="KW-1185">Reference proteome</keyword>
<dbReference type="Proteomes" id="UP000568109">
    <property type="component" value="Unassembled WGS sequence"/>
</dbReference>
<dbReference type="AlphaFoldDB" id="A0A851HKE9"/>
<gene>
    <name evidence="2" type="ORF">HR065_02325</name>
</gene>
<organism evidence="2 3">
    <name type="scientific">Candidatus Phytoplasma pruni</name>
    <dbReference type="NCBI Taxonomy" id="479893"/>
    <lineage>
        <taxon>Bacteria</taxon>
        <taxon>Bacillati</taxon>
        <taxon>Mycoplasmatota</taxon>
        <taxon>Mollicutes</taxon>
        <taxon>Acholeplasmatales</taxon>
        <taxon>Acholeplasmataceae</taxon>
        <taxon>Candidatus Phytoplasma</taxon>
        <taxon>16SrIII (X-disease group)</taxon>
    </lineage>
</organism>
<dbReference type="RefSeq" id="WP_178734295.1">
    <property type="nucleotide sequence ID" value="NZ_JABUOH010000051.1"/>
</dbReference>
<sequence>MKNLLKLDVLDISNYIIDQFEEKQINDLTNTKLQKILFYSFVKYLVDNSANQNNLKTLMDDSFEAWEYGPVCPLVYFKFKDAQYSVLKEHPEGNKNHLFGPEYQKLKQAIDAVINLYGNRTAFDLSKQTHNEDPWLYSFNDLDYLHNKPIDNQHLYNYYSAYPINKD</sequence>
<protein>
    <submittedName>
        <fullName evidence="2">DUF4065 domain-containing protein</fullName>
    </submittedName>
</protein>
<evidence type="ECO:0000259" key="1">
    <source>
        <dbReference type="Pfam" id="PF13274"/>
    </source>
</evidence>
<feature type="domain" description="Antitoxin SocA-like Panacea" evidence="1">
    <location>
        <begin position="44"/>
        <end position="135"/>
    </location>
</feature>
<evidence type="ECO:0000313" key="3">
    <source>
        <dbReference type="Proteomes" id="UP000568109"/>
    </source>
</evidence>
<dbReference type="EMBL" id="JABUOH010000051">
    <property type="protein sequence ID" value="NWN45909.1"/>
    <property type="molecule type" value="Genomic_DNA"/>
</dbReference>
<evidence type="ECO:0000313" key="2">
    <source>
        <dbReference type="EMBL" id="NWN45909.1"/>
    </source>
</evidence>